<evidence type="ECO:0000256" key="7">
    <source>
        <dbReference type="ARBA" id="ARBA00022984"/>
    </source>
</evidence>
<dbReference type="PANTHER" id="PTHR30582">
    <property type="entry name" value="L,D-TRANSPEPTIDASE"/>
    <property type="match status" value="1"/>
</dbReference>
<comment type="similarity">
    <text evidence="2">Belongs to the YkuD family.</text>
</comment>
<dbReference type="Proteomes" id="UP001205601">
    <property type="component" value="Unassembled WGS sequence"/>
</dbReference>
<organism evidence="11 12">
    <name type="scientific">Albidovulum sediminis</name>
    <dbReference type="NCBI Taxonomy" id="3066345"/>
    <lineage>
        <taxon>Bacteria</taxon>
        <taxon>Pseudomonadati</taxon>
        <taxon>Pseudomonadota</taxon>
        <taxon>Alphaproteobacteria</taxon>
        <taxon>Rhodobacterales</taxon>
        <taxon>Paracoccaceae</taxon>
        <taxon>Albidovulum</taxon>
    </lineage>
</organism>
<keyword evidence="8 9" id="KW-0961">Cell wall biogenesis/degradation</keyword>
<dbReference type="InterPro" id="IPR005490">
    <property type="entry name" value="LD_TPept_cat_dom"/>
</dbReference>
<feature type="active site" description="Proton donor/acceptor" evidence="9">
    <location>
        <position position="175"/>
    </location>
</feature>
<feature type="domain" description="L,D-TPase catalytic" evidence="10">
    <location>
        <begin position="78"/>
        <end position="215"/>
    </location>
</feature>
<dbReference type="PROSITE" id="PS51257">
    <property type="entry name" value="PROKAR_LIPOPROTEIN"/>
    <property type="match status" value="1"/>
</dbReference>
<proteinExistence type="inferred from homology"/>
<gene>
    <name evidence="11" type="ORF">N5I32_12170</name>
</gene>
<name>A0ABT2NRS1_9RHOB</name>
<dbReference type="Gene3D" id="2.40.440.10">
    <property type="entry name" value="L,D-transpeptidase catalytic domain-like"/>
    <property type="match status" value="1"/>
</dbReference>
<evidence type="ECO:0000256" key="6">
    <source>
        <dbReference type="ARBA" id="ARBA00022960"/>
    </source>
</evidence>
<evidence type="ECO:0000313" key="12">
    <source>
        <dbReference type="Proteomes" id="UP001205601"/>
    </source>
</evidence>
<comment type="caution">
    <text evidence="11">The sequence shown here is derived from an EMBL/GenBank/DDBJ whole genome shotgun (WGS) entry which is preliminary data.</text>
</comment>
<evidence type="ECO:0000256" key="2">
    <source>
        <dbReference type="ARBA" id="ARBA00005992"/>
    </source>
</evidence>
<sequence length="258" mass="28356">MPSRRSFLALTGSAALAACAPRPEDNPDDPVSRYGFTPVEGYEAMDDGGYHLPPVPPQYLEWPNRRQLVFYEGERAAGDIEIDPHAKFLYYILPDGTAWRYPIAVGRAGLALRGRTTIRQKKEWPGWTPTKNMLRTQPEVYGPFARGVPGGIASPLGARALYLYRGGKDSYFRIHGTNDLGSIGNSGSAGCIRLFNHDIIDLAARVSIPTEVYVRTEEDSLRLLGPEMTPRGVELPPRIVSPETIYGATEVAVEDPGV</sequence>
<dbReference type="SUPFAM" id="SSF141523">
    <property type="entry name" value="L,D-transpeptidase catalytic domain-like"/>
    <property type="match status" value="1"/>
</dbReference>
<evidence type="ECO:0000256" key="8">
    <source>
        <dbReference type="ARBA" id="ARBA00023316"/>
    </source>
</evidence>
<evidence type="ECO:0000256" key="3">
    <source>
        <dbReference type="ARBA" id="ARBA00022676"/>
    </source>
</evidence>
<keyword evidence="3" id="KW-0328">Glycosyltransferase</keyword>
<keyword evidence="7 9" id="KW-0573">Peptidoglycan synthesis</keyword>
<accession>A0ABT2NRS1</accession>
<evidence type="ECO:0000256" key="4">
    <source>
        <dbReference type="ARBA" id="ARBA00022679"/>
    </source>
</evidence>
<dbReference type="CDD" id="cd16913">
    <property type="entry name" value="YkuD_like"/>
    <property type="match status" value="1"/>
</dbReference>
<dbReference type="InterPro" id="IPR050979">
    <property type="entry name" value="LD-transpeptidase"/>
</dbReference>
<comment type="pathway">
    <text evidence="1 9">Cell wall biogenesis; peptidoglycan biosynthesis.</text>
</comment>
<dbReference type="InterPro" id="IPR038063">
    <property type="entry name" value="Transpep_catalytic_dom"/>
</dbReference>
<evidence type="ECO:0000256" key="5">
    <source>
        <dbReference type="ARBA" id="ARBA00022801"/>
    </source>
</evidence>
<dbReference type="Pfam" id="PF03734">
    <property type="entry name" value="YkuD"/>
    <property type="match status" value="1"/>
</dbReference>
<keyword evidence="12" id="KW-1185">Reference proteome</keyword>
<keyword evidence="5" id="KW-0378">Hydrolase</keyword>
<dbReference type="EMBL" id="JAOCQF010000002">
    <property type="protein sequence ID" value="MCT8330274.1"/>
    <property type="molecule type" value="Genomic_DNA"/>
</dbReference>
<evidence type="ECO:0000256" key="1">
    <source>
        <dbReference type="ARBA" id="ARBA00004752"/>
    </source>
</evidence>
<dbReference type="PROSITE" id="PS52029">
    <property type="entry name" value="LD_TPASE"/>
    <property type="match status" value="1"/>
</dbReference>
<evidence type="ECO:0000313" key="11">
    <source>
        <dbReference type="EMBL" id="MCT8330274.1"/>
    </source>
</evidence>
<keyword evidence="4" id="KW-0808">Transferase</keyword>
<evidence type="ECO:0000259" key="10">
    <source>
        <dbReference type="PROSITE" id="PS52029"/>
    </source>
</evidence>
<dbReference type="PANTHER" id="PTHR30582:SF24">
    <property type="entry name" value="L,D-TRANSPEPTIDASE ERFK_SRFK-RELATED"/>
    <property type="match status" value="1"/>
</dbReference>
<protein>
    <submittedName>
        <fullName evidence="11">L,D-transpeptidase</fullName>
    </submittedName>
</protein>
<reference evidence="12" key="1">
    <citation type="submission" date="2023-07" db="EMBL/GenBank/DDBJ databases">
        <title>Defluviimonas sediminis sp. nov., isolated from mangrove sediment.</title>
        <authorList>
            <person name="Liu L."/>
            <person name="Li J."/>
            <person name="Huang Y."/>
            <person name="Pan J."/>
            <person name="Li M."/>
        </authorList>
    </citation>
    <scope>NUCLEOTIDE SEQUENCE [LARGE SCALE GENOMIC DNA]</scope>
    <source>
        <strain evidence="12">FT324</strain>
    </source>
</reference>
<keyword evidence="6 9" id="KW-0133">Cell shape</keyword>
<evidence type="ECO:0000256" key="9">
    <source>
        <dbReference type="PROSITE-ProRule" id="PRU01373"/>
    </source>
</evidence>
<feature type="active site" description="Nucleophile" evidence="9">
    <location>
        <position position="191"/>
    </location>
</feature>